<dbReference type="GeneID" id="18929282"/>
<dbReference type="Proteomes" id="UP000001072">
    <property type="component" value="Unassembled WGS sequence"/>
</dbReference>
<dbReference type="InParanoid" id="F4R6Y4"/>
<evidence type="ECO:0000313" key="2">
    <source>
        <dbReference type="Proteomes" id="UP000001072"/>
    </source>
</evidence>
<evidence type="ECO:0000313" key="1">
    <source>
        <dbReference type="EMBL" id="EGG11953.1"/>
    </source>
</evidence>
<reference evidence="2" key="1">
    <citation type="journal article" date="2011" name="Proc. Natl. Acad. Sci. U.S.A.">
        <title>Obligate biotrophy features unraveled by the genomic analysis of rust fungi.</title>
        <authorList>
            <person name="Duplessis S."/>
            <person name="Cuomo C.A."/>
            <person name="Lin Y.-C."/>
            <person name="Aerts A."/>
            <person name="Tisserant E."/>
            <person name="Veneault-Fourrey C."/>
            <person name="Joly D.L."/>
            <person name="Hacquard S."/>
            <person name="Amselem J."/>
            <person name="Cantarel B.L."/>
            <person name="Chiu R."/>
            <person name="Coutinho P.M."/>
            <person name="Feau N."/>
            <person name="Field M."/>
            <person name="Frey P."/>
            <person name="Gelhaye E."/>
            <person name="Goldberg J."/>
            <person name="Grabherr M.G."/>
            <person name="Kodira C.D."/>
            <person name="Kohler A."/>
            <person name="Kuees U."/>
            <person name="Lindquist E.A."/>
            <person name="Lucas S.M."/>
            <person name="Mago R."/>
            <person name="Mauceli E."/>
            <person name="Morin E."/>
            <person name="Murat C."/>
            <person name="Pangilinan J.L."/>
            <person name="Park R."/>
            <person name="Pearson M."/>
            <person name="Quesneville H."/>
            <person name="Rouhier N."/>
            <person name="Sakthikumar S."/>
            <person name="Salamov A.A."/>
            <person name="Schmutz J."/>
            <person name="Selles B."/>
            <person name="Shapiro H."/>
            <person name="Tanguay P."/>
            <person name="Tuskan G.A."/>
            <person name="Henrissat B."/>
            <person name="Van de Peer Y."/>
            <person name="Rouze P."/>
            <person name="Ellis J.G."/>
            <person name="Dodds P.N."/>
            <person name="Schein J.E."/>
            <person name="Zhong S."/>
            <person name="Hamelin R.C."/>
            <person name="Grigoriev I.V."/>
            <person name="Szabo L.J."/>
            <person name="Martin F."/>
        </authorList>
    </citation>
    <scope>NUCLEOTIDE SEQUENCE [LARGE SCALE GENOMIC DNA]</scope>
    <source>
        <strain evidence="2">98AG31 / pathotype 3-4-7</strain>
    </source>
</reference>
<dbReference type="EMBL" id="GL883091">
    <property type="protein sequence ID" value="EGG11953.1"/>
    <property type="molecule type" value="Genomic_DNA"/>
</dbReference>
<organism evidence="2">
    <name type="scientific">Melampsora larici-populina (strain 98AG31 / pathotype 3-4-7)</name>
    <name type="common">Poplar leaf rust fungus</name>
    <dbReference type="NCBI Taxonomy" id="747676"/>
    <lineage>
        <taxon>Eukaryota</taxon>
        <taxon>Fungi</taxon>
        <taxon>Dikarya</taxon>
        <taxon>Basidiomycota</taxon>
        <taxon>Pucciniomycotina</taxon>
        <taxon>Pucciniomycetes</taxon>
        <taxon>Pucciniales</taxon>
        <taxon>Melampsoraceae</taxon>
        <taxon>Melampsora</taxon>
    </lineage>
</organism>
<gene>
    <name evidence="1" type="ORF">MELLADRAFT_59065</name>
</gene>
<sequence>MPIPISYTAVLSAILRTTGDPVRVHPGEDALSHHMTPTNLVLKDGEGEPLSVSVESLSLSMENDLLCRDRTVHLSGPFGVNPVSREAFIKHSPLTQSEICSAAPDPKEIAGKATISGIGKVVNVSLTLVDNLTDEEEQWHLTVDAEHKIFDPKVIFMLCPSLSPPLVVIEWSLLTWLLLSLHLT</sequence>
<keyword evidence="2" id="KW-1185">Reference proteome</keyword>
<dbReference type="RefSeq" id="XP_007404328.1">
    <property type="nucleotide sequence ID" value="XM_007404266.1"/>
</dbReference>
<proteinExistence type="predicted"/>
<protein>
    <submittedName>
        <fullName evidence="1">Uncharacterized protein</fullName>
    </submittedName>
</protein>
<dbReference type="KEGG" id="mlr:MELLADRAFT_59065"/>
<dbReference type="HOGENOM" id="CLU_097631_1_0_1"/>
<dbReference type="VEuPathDB" id="FungiDB:MELLADRAFT_59065"/>
<accession>F4R6Y4</accession>
<name>F4R6Y4_MELLP</name>
<dbReference type="AlphaFoldDB" id="F4R6Y4"/>